<dbReference type="Proteomes" id="UP001142055">
    <property type="component" value="Chromosome 1"/>
</dbReference>
<keyword evidence="4" id="KW-1185">Reference proteome</keyword>
<keyword evidence="2" id="KW-0472">Membrane</keyword>
<evidence type="ECO:0000256" key="1">
    <source>
        <dbReference type="SAM" id="MobiDB-lite"/>
    </source>
</evidence>
<reference evidence="3" key="1">
    <citation type="submission" date="2022-12" db="EMBL/GenBank/DDBJ databases">
        <title>Genome assemblies of Blomia tropicalis.</title>
        <authorList>
            <person name="Cui Y."/>
        </authorList>
    </citation>
    <scope>NUCLEOTIDE SEQUENCE</scope>
    <source>
        <tissue evidence="3">Adult mites</tissue>
    </source>
</reference>
<gene>
    <name evidence="3" type="ORF">RDWZM_003821</name>
</gene>
<organism evidence="3 4">
    <name type="scientific">Blomia tropicalis</name>
    <name type="common">Mite</name>
    <dbReference type="NCBI Taxonomy" id="40697"/>
    <lineage>
        <taxon>Eukaryota</taxon>
        <taxon>Metazoa</taxon>
        <taxon>Ecdysozoa</taxon>
        <taxon>Arthropoda</taxon>
        <taxon>Chelicerata</taxon>
        <taxon>Arachnida</taxon>
        <taxon>Acari</taxon>
        <taxon>Acariformes</taxon>
        <taxon>Sarcoptiformes</taxon>
        <taxon>Astigmata</taxon>
        <taxon>Glycyphagoidea</taxon>
        <taxon>Echimyopodidae</taxon>
        <taxon>Blomia</taxon>
    </lineage>
</organism>
<feature type="compositionally biased region" description="Basic and acidic residues" evidence="1">
    <location>
        <begin position="68"/>
        <end position="79"/>
    </location>
</feature>
<keyword evidence="2" id="KW-0812">Transmembrane</keyword>
<dbReference type="EMBL" id="JAPWDV010000001">
    <property type="protein sequence ID" value="KAJ6225276.1"/>
    <property type="molecule type" value="Genomic_DNA"/>
</dbReference>
<feature type="transmembrane region" description="Helical" evidence="2">
    <location>
        <begin position="6"/>
        <end position="24"/>
    </location>
</feature>
<protein>
    <submittedName>
        <fullName evidence="3">Uncharacterized protein</fullName>
    </submittedName>
</protein>
<dbReference type="AlphaFoldDB" id="A0A9Q0RSY4"/>
<sequence length="294" mass="33234">MHFQSFIIFAVIIILFTLAIEVELKHQYKPVHKSPLSLSKKELEYLRQKTDLRKTKESMSVATHMPHSKPERPTSKELMEDNVNEIFKGEPKPESPSKPNDEPELSEIPKQKLIPESLKPIDEPDSSEIPKQKPIPDFSKIPNPKETNEFSSITNDEPQSEPPVISNDQTDLNSIVESTFPNLDDKSNGETQPIDIITELSSTTIVPNQAQTTEETDDETTLATEPDETTLTEQVDPDILAFDMSKEDVLQHSIWLNKNDCTAIYGDSYPNNRASADKLSIHAYFHCVCVNHPL</sequence>
<comment type="caution">
    <text evidence="3">The sequence shown here is derived from an EMBL/GenBank/DDBJ whole genome shotgun (WGS) entry which is preliminary data.</text>
</comment>
<feature type="region of interest" description="Disordered" evidence="1">
    <location>
        <begin position="50"/>
        <end position="168"/>
    </location>
</feature>
<evidence type="ECO:0000313" key="4">
    <source>
        <dbReference type="Proteomes" id="UP001142055"/>
    </source>
</evidence>
<accession>A0A9Q0RSY4</accession>
<name>A0A9Q0RSY4_BLOTA</name>
<feature type="compositionally biased region" description="Basic and acidic residues" evidence="1">
    <location>
        <begin position="87"/>
        <end position="101"/>
    </location>
</feature>
<keyword evidence="2" id="KW-1133">Transmembrane helix</keyword>
<evidence type="ECO:0000313" key="3">
    <source>
        <dbReference type="EMBL" id="KAJ6225276.1"/>
    </source>
</evidence>
<evidence type="ECO:0000256" key="2">
    <source>
        <dbReference type="SAM" id="Phobius"/>
    </source>
</evidence>
<proteinExistence type="predicted"/>